<evidence type="ECO:0000313" key="1">
    <source>
        <dbReference type="EMBL" id="OKH26725.1"/>
    </source>
</evidence>
<proteinExistence type="predicted"/>
<comment type="caution">
    <text evidence="1">The sequence shown here is derived from an EMBL/GenBank/DDBJ whole genome shotgun (WGS) entry which is preliminary data.</text>
</comment>
<name>A0A1U7HT68_9CYAN</name>
<sequence length="66" mass="7247">MLHGFYLLAHRQAIALAFTSTIALLPINEPHPLGGIGGMNIGKKLLAIHPKLIPTFRDYKNFPPIS</sequence>
<protein>
    <submittedName>
        <fullName evidence="1">Uncharacterized protein</fullName>
    </submittedName>
</protein>
<gene>
    <name evidence="1" type="ORF">NIES593_01355</name>
</gene>
<dbReference type="Proteomes" id="UP000186868">
    <property type="component" value="Unassembled WGS sequence"/>
</dbReference>
<dbReference type="STRING" id="1921803.NIES593_01355"/>
<dbReference type="AlphaFoldDB" id="A0A1U7HT68"/>
<evidence type="ECO:0000313" key="2">
    <source>
        <dbReference type="Proteomes" id="UP000186868"/>
    </source>
</evidence>
<accession>A0A1U7HT68</accession>
<organism evidence="1 2">
    <name type="scientific">Hydrococcus rivularis NIES-593</name>
    <dbReference type="NCBI Taxonomy" id="1921803"/>
    <lineage>
        <taxon>Bacteria</taxon>
        <taxon>Bacillati</taxon>
        <taxon>Cyanobacteriota</taxon>
        <taxon>Cyanophyceae</taxon>
        <taxon>Pleurocapsales</taxon>
        <taxon>Hydrococcaceae</taxon>
        <taxon>Hydrococcus</taxon>
    </lineage>
</organism>
<reference evidence="1 2" key="1">
    <citation type="submission" date="2016-11" db="EMBL/GenBank/DDBJ databases">
        <title>Draft Genome Sequences of Nine Cyanobacterial Strains from Diverse Habitats.</title>
        <authorList>
            <person name="Zhu T."/>
            <person name="Hou S."/>
            <person name="Lu X."/>
            <person name="Hess W.R."/>
        </authorList>
    </citation>
    <scope>NUCLEOTIDE SEQUENCE [LARGE SCALE GENOMIC DNA]</scope>
    <source>
        <strain evidence="1 2">NIES-593</strain>
    </source>
</reference>
<keyword evidence="2" id="KW-1185">Reference proteome</keyword>
<dbReference type="EMBL" id="MRCB01000001">
    <property type="protein sequence ID" value="OKH26725.1"/>
    <property type="molecule type" value="Genomic_DNA"/>
</dbReference>